<feature type="coiled-coil region" evidence="1">
    <location>
        <begin position="8"/>
        <end position="78"/>
    </location>
</feature>
<dbReference type="EMBL" id="MRZV01001618">
    <property type="protein sequence ID" value="PIK36783.1"/>
    <property type="molecule type" value="Genomic_DNA"/>
</dbReference>
<dbReference type="Proteomes" id="UP000230750">
    <property type="component" value="Unassembled WGS sequence"/>
</dbReference>
<accession>A0A2G8JM35</accession>
<evidence type="ECO:0000313" key="3">
    <source>
        <dbReference type="EMBL" id="PIK36783.1"/>
    </source>
</evidence>
<evidence type="ECO:0000256" key="2">
    <source>
        <dbReference type="SAM" id="MobiDB-lite"/>
    </source>
</evidence>
<feature type="region of interest" description="Disordered" evidence="2">
    <location>
        <begin position="197"/>
        <end position="230"/>
    </location>
</feature>
<proteinExistence type="predicted"/>
<reference evidence="3 4" key="1">
    <citation type="journal article" date="2017" name="PLoS Biol.">
        <title>The sea cucumber genome provides insights into morphological evolution and visceral regeneration.</title>
        <authorList>
            <person name="Zhang X."/>
            <person name="Sun L."/>
            <person name="Yuan J."/>
            <person name="Sun Y."/>
            <person name="Gao Y."/>
            <person name="Zhang L."/>
            <person name="Li S."/>
            <person name="Dai H."/>
            <person name="Hamel J.F."/>
            <person name="Liu C."/>
            <person name="Yu Y."/>
            <person name="Liu S."/>
            <person name="Lin W."/>
            <person name="Guo K."/>
            <person name="Jin S."/>
            <person name="Xu P."/>
            <person name="Storey K.B."/>
            <person name="Huan P."/>
            <person name="Zhang T."/>
            <person name="Zhou Y."/>
            <person name="Zhang J."/>
            <person name="Lin C."/>
            <person name="Li X."/>
            <person name="Xing L."/>
            <person name="Huo D."/>
            <person name="Sun M."/>
            <person name="Wang L."/>
            <person name="Mercier A."/>
            <person name="Li F."/>
            <person name="Yang H."/>
            <person name="Xiang J."/>
        </authorList>
    </citation>
    <scope>NUCLEOTIDE SEQUENCE [LARGE SCALE GENOMIC DNA]</scope>
    <source>
        <strain evidence="3">Shaxun</strain>
        <tissue evidence="3">Muscle</tissue>
    </source>
</reference>
<evidence type="ECO:0000256" key="1">
    <source>
        <dbReference type="SAM" id="Coils"/>
    </source>
</evidence>
<organism evidence="3 4">
    <name type="scientific">Stichopus japonicus</name>
    <name type="common">Sea cucumber</name>
    <dbReference type="NCBI Taxonomy" id="307972"/>
    <lineage>
        <taxon>Eukaryota</taxon>
        <taxon>Metazoa</taxon>
        <taxon>Echinodermata</taxon>
        <taxon>Eleutherozoa</taxon>
        <taxon>Echinozoa</taxon>
        <taxon>Holothuroidea</taxon>
        <taxon>Aspidochirotacea</taxon>
        <taxon>Aspidochirotida</taxon>
        <taxon>Stichopodidae</taxon>
        <taxon>Apostichopus</taxon>
    </lineage>
</organism>
<gene>
    <name evidence="3" type="ORF">BSL78_26392</name>
</gene>
<evidence type="ECO:0000313" key="4">
    <source>
        <dbReference type="Proteomes" id="UP000230750"/>
    </source>
</evidence>
<keyword evidence="1" id="KW-0175">Coiled coil</keyword>
<sequence>MVWVAFFQDQHHEVQQKLEAKLAKAENQVEAINKQLEERDRKIFSLEQQLKLNEKKLLAQVKQNMQKLSTMNNELDQKSANIAYLTSQLHQMALVRHNVKDHVTDQRTHSNSPQPPQNPPPSHRRRVRTPISMESVPVQKDGKVTVAESRDDSSQRSRRLSSPGNTRSFDEREISAYVAKVDRATSDIHIKPAPPILPPISQLSQDSPYYSRRAVRVSKHRESDSTEIGSLAVQAVHQRSKDLHAAQQSNGDSS</sequence>
<protein>
    <submittedName>
        <fullName evidence="3">Uncharacterized protein</fullName>
    </submittedName>
</protein>
<dbReference type="AlphaFoldDB" id="A0A2G8JM35"/>
<comment type="caution">
    <text evidence="3">The sequence shown here is derived from an EMBL/GenBank/DDBJ whole genome shotgun (WGS) entry which is preliminary data.</text>
</comment>
<dbReference type="OrthoDB" id="10034392at2759"/>
<feature type="compositionally biased region" description="Basic and acidic residues" evidence="2">
    <location>
        <begin position="140"/>
        <end position="155"/>
    </location>
</feature>
<name>A0A2G8JM35_STIJA</name>
<dbReference type="STRING" id="307972.A0A2G8JM35"/>
<keyword evidence="4" id="KW-1185">Reference proteome</keyword>
<feature type="region of interest" description="Disordered" evidence="2">
    <location>
        <begin position="103"/>
        <end position="168"/>
    </location>
</feature>